<dbReference type="InterPro" id="IPR012348">
    <property type="entry name" value="RNR-like"/>
</dbReference>
<dbReference type="Pfam" id="PF04945">
    <property type="entry name" value="YHS"/>
    <property type="match status" value="1"/>
</dbReference>
<feature type="domain" description="TRASH" evidence="2">
    <location>
        <begin position="95"/>
        <end position="130"/>
    </location>
</feature>
<accession>A0A5C6BPX3</accession>
<name>A0A5C6BPX3_9PLAN</name>
<dbReference type="RefSeq" id="WP_146371059.1">
    <property type="nucleotide sequence ID" value="NZ_SJPP01000001.1"/>
</dbReference>
<sequence length="218" mass="23836" precursor="true">MSKRFLTVVCACVALGFTVSVQSAEDSKTAEKKFDAKCIVSGAPAKEASFVDYRGKKLFFCCENCPKAYKANPDKFLAKANHQLLYTKQITEVACPLTGKPINEEKTLDIEGVKVGFCCGNCLAKAKKADDRAIKLVFSQFDKGFTLQTDCPVSGKPIVADQKVSFEGQNVYFCCPNCPDAFKADPENFTGKVPQLVEQANAKKNNKSNLKGKKDKDS</sequence>
<feature type="domain" description="TRASH" evidence="2">
    <location>
        <begin position="151"/>
        <end position="186"/>
    </location>
</feature>
<protein>
    <submittedName>
        <fullName evidence="3">YHS domain protein</fullName>
    </submittedName>
</protein>
<proteinExistence type="predicted"/>
<dbReference type="InterPro" id="IPR007029">
    <property type="entry name" value="YHS_dom"/>
</dbReference>
<dbReference type="OrthoDB" id="9815497at2"/>
<comment type="caution">
    <text evidence="3">The sequence shown here is derived from an EMBL/GenBank/DDBJ whole genome shotgun (WGS) entry which is preliminary data.</text>
</comment>
<dbReference type="GO" id="GO:0016491">
    <property type="term" value="F:oxidoreductase activity"/>
    <property type="evidence" value="ECO:0007669"/>
    <property type="project" value="InterPro"/>
</dbReference>
<dbReference type="Proteomes" id="UP000320735">
    <property type="component" value="Unassembled WGS sequence"/>
</dbReference>
<evidence type="ECO:0000313" key="4">
    <source>
        <dbReference type="Proteomes" id="UP000320735"/>
    </source>
</evidence>
<dbReference type="EMBL" id="SJPP01000001">
    <property type="protein sequence ID" value="TWU13777.1"/>
    <property type="molecule type" value="Genomic_DNA"/>
</dbReference>
<keyword evidence="1" id="KW-0732">Signal</keyword>
<feature type="chain" id="PRO_5022992593" evidence="1">
    <location>
        <begin position="25"/>
        <end position="218"/>
    </location>
</feature>
<gene>
    <name evidence="3" type="ORF">CA54_26120</name>
</gene>
<evidence type="ECO:0000256" key="1">
    <source>
        <dbReference type="SAM" id="SignalP"/>
    </source>
</evidence>
<feature type="signal peptide" evidence="1">
    <location>
        <begin position="1"/>
        <end position="24"/>
    </location>
</feature>
<dbReference type="Gene3D" id="1.10.620.20">
    <property type="entry name" value="Ribonucleotide Reductase, subunit A"/>
    <property type="match status" value="2"/>
</dbReference>
<reference evidence="3 4" key="1">
    <citation type="submission" date="2019-02" db="EMBL/GenBank/DDBJ databases">
        <title>Deep-cultivation of Planctomycetes and their phenomic and genomic characterization uncovers novel biology.</title>
        <authorList>
            <person name="Wiegand S."/>
            <person name="Jogler M."/>
            <person name="Boedeker C."/>
            <person name="Pinto D."/>
            <person name="Vollmers J."/>
            <person name="Rivas-Marin E."/>
            <person name="Kohn T."/>
            <person name="Peeters S.H."/>
            <person name="Heuer A."/>
            <person name="Rast P."/>
            <person name="Oberbeckmann S."/>
            <person name="Bunk B."/>
            <person name="Jeske O."/>
            <person name="Meyerdierks A."/>
            <person name="Storesund J.E."/>
            <person name="Kallscheuer N."/>
            <person name="Luecker S."/>
            <person name="Lage O.M."/>
            <person name="Pohl T."/>
            <person name="Merkel B.J."/>
            <person name="Hornburger P."/>
            <person name="Mueller R.-W."/>
            <person name="Bruemmer F."/>
            <person name="Labrenz M."/>
            <person name="Spormann A.M."/>
            <person name="Op Den Camp H."/>
            <person name="Overmann J."/>
            <person name="Amann R."/>
            <person name="Jetten M.S.M."/>
            <person name="Mascher T."/>
            <person name="Medema M.H."/>
            <person name="Devos D.P."/>
            <person name="Kaster A.-K."/>
            <person name="Ovreas L."/>
            <person name="Rohde M."/>
            <person name="Galperin M.Y."/>
            <person name="Jogler C."/>
        </authorList>
    </citation>
    <scope>NUCLEOTIDE SEQUENCE [LARGE SCALE GENOMIC DNA]</scope>
    <source>
        <strain evidence="3 4">CA54</strain>
    </source>
</reference>
<dbReference type="SMART" id="SM00746">
    <property type="entry name" value="TRASH"/>
    <property type="match status" value="3"/>
</dbReference>
<evidence type="ECO:0000313" key="3">
    <source>
        <dbReference type="EMBL" id="TWU13777.1"/>
    </source>
</evidence>
<organism evidence="3 4">
    <name type="scientific">Symmachiella macrocystis</name>
    <dbReference type="NCBI Taxonomy" id="2527985"/>
    <lineage>
        <taxon>Bacteria</taxon>
        <taxon>Pseudomonadati</taxon>
        <taxon>Planctomycetota</taxon>
        <taxon>Planctomycetia</taxon>
        <taxon>Planctomycetales</taxon>
        <taxon>Planctomycetaceae</taxon>
        <taxon>Symmachiella</taxon>
    </lineage>
</organism>
<dbReference type="AlphaFoldDB" id="A0A5C6BPX3"/>
<feature type="domain" description="TRASH" evidence="2">
    <location>
        <begin position="38"/>
        <end position="73"/>
    </location>
</feature>
<dbReference type="InterPro" id="IPR011017">
    <property type="entry name" value="TRASH_dom"/>
</dbReference>
<keyword evidence="4" id="KW-1185">Reference proteome</keyword>
<evidence type="ECO:0000259" key="2">
    <source>
        <dbReference type="SMART" id="SM00746"/>
    </source>
</evidence>